<dbReference type="AlphaFoldDB" id="A0A101JUP2"/>
<organism evidence="9 10">
    <name type="scientific">Chlorobium limicola</name>
    <dbReference type="NCBI Taxonomy" id="1092"/>
    <lineage>
        <taxon>Bacteria</taxon>
        <taxon>Pseudomonadati</taxon>
        <taxon>Chlorobiota</taxon>
        <taxon>Chlorobiia</taxon>
        <taxon>Chlorobiales</taxon>
        <taxon>Chlorobiaceae</taxon>
        <taxon>Chlorobium/Pelodictyon group</taxon>
        <taxon>Chlorobium</taxon>
    </lineage>
</organism>
<keyword evidence="2" id="KW-1003">Cell membrane</keyword>
<dbReference type="CDD" id="cd03389">
    <property type="entry name" value="PAP2_lipid_A_1_phosphatase"/>
    <property type="match status" value="1"/>
</dbReference>
<reference evidence="9 10" key="1">
    <citation type="submission" date="2015-10" db="EMBL/GenBank/DDBJ databases">
        <title>Draft Genome Sequence of Chlorobium limicola strain Frasassi Growing under Artificial Lighting in the Frasassi Cave System.</title>
        <authorList>
            <person name="Mansor M."/>
            <person name="Macalady J."/>
        </authorList>
    </citation>
    <scope>NUCLEOTIDE SEQUENCE [LARGE SCALE GENOMIC DNA]</scope>
    <source>
        <strain evidence="9 10">Frasassi</strain>
    </source>
</reference>
<dbReference type="OrthoDB" id="9773582at2"/>
<dbReference type="Proteomes" id="UP000053937">
    <property type="component" value="Unassembled WGS sequence"/>
</dbReference>
<evidence type="ECO:0000256" key="6">
    <source>
        <dbReference type="ARBA" id="ARBA00023136"/>
    </source>
</evidence>
<dbReference type="Pfam" id="PF01569">
    <property type="entry name" value="PAP2"/>
    <property type="match status" value="1"/>
</dbReference>
<keyword evidence="6 7" id="KW-0472">Membrane</keyword>
<comment type="caution">
    <text evidence="9">The sequence shown here is derived from an EMBL/GenBank/DDBJ whole genome shotgun (WGS) entry which is preliminary data.</text>
</comment>
<feature type="transmembrane region" description="Helical" evidence="7">
    <location>
        <begin position="150"/>
        <end position="166"/>
    </location>
</feature>
<feature type="transmembrane region" description="Helical" evidence="7">
    <location>
        <begin position="80"/>
        <end position="100"/>
    </location>
</feature>
<accession>A0A101JUP2</accession>
<evidence type="ECO:0000256" key="1">
    <source>
        <dbReference type="ARBA" id="ARBA00004651"/>
    </source>
</evidence>
<keyword evidence="10" id="KW-1185">Reference proteome</keyword>
<evidence type="ECO:0000313" key="10">
    <source>
        <dbReference type="Proteomes" id="UP000053937"/>
    </source>
</evidence>
<feature type="domain" description="Phosphatidic acid phosphatase type 2/haloperoxidase" evidence="8">
    <location>
        <begin position="78"/>
        <end position="191"/>
    </location>
</feature>
<proteinExistence type="predicted"/>
<dbReference type="Gene3D" id="1.20.144.10">
    <property type="entry name" value="Phosphatidic acid phosphatase type 2/haloperoxidase"/>
    <property type="match status" value="1"/>
</dbReference>
<dbReference type="InterPro" id="IPR036938">
    <property type="entry name" value="PAP2/HPO_sf"/>
</dbReference>
<name>A0A101JUP2_CHLLI</name>
<keyword evidence="5 7" id="KW-1133">Transmembrane helix</keyword>
<protein>
    <submittedName>
        <fullName evidence="9">Phosphoesterase</fullName>
    </submittedName>
</protein>
<feature type="transmembrane region" description="Helical" evidence="7">
    <location>
        <begin position="6"/>
        <end position="27"/>
    </location>
</feature>
<sequence length="208" mass="23473">MTARHYWIIASTTTLLFGLLSYFFLDIPTTLWFASLKETGFYRSFKLITRMGESQWYLAAGLLCYLLLRKAKPSAASAGLLLFSSVALSGLSADLIKFLLGRARPKLYFREAIYGFDFFRLEHAWISFPSGHSATAFSVASTLCLLFPRYRIVFFLWATLIAFSRIATTQHYLSDVLAGSLLGAASTAFLYHRYFKTPSHALIPSTIR</sequence>
<evidence type="ECO:0000256" key="2">
    <source>
        <dbReference type="ARBA" id="ARBA00022475"/>
    </source>
</evidence>
<evidence type="ECO:0000256" key="3">
    <source>
        <dbReference type="ARBA" id="ARBA00022692"/>
    </source>
</evidence>
<feature type="transmembrane region" description="Helical" evidence="7">
    <location>
        <begin position="47"/>
        <end position="68"/>
    </location>
</feature>
<dbReference type="GO" id="GO:0016787">
    <property type="term" value="F:hydrolase activity"/>
    <property type="evidence" value="ECO:0007669"/>
    <property type="project" value="UniProtKB-KW"/>
</dbReference>
<dbReference type="PANTHER" id="PTHR14969">
    <property type="entry name" value="SPHINGOSINE-1-PHOSPHATE PHOSPHOHYDROLASE"/>
    <property type="match status" value="1"/>
</dbReference>
<dbReference type="SMART" id="SM00014">
    <property type="entry name" value="acidPPc"/>
    <property type="match status" value="1"/>
</dbReference>
<evidence type="ECO:0000313" key="9">
    <source>
        <dbReference type="EMBL" id="KUL33263.1"/>
    </source>
</evidence>
<comment type="subcellular location">
    <subcellularLocation>
        <location evidence="1">Cell membrane</location>
        <topology evidence="1">Multi-pass membrane protein</topology>
    </subcellularLocation>
</comment>
<dbReference type="PANTHER" id="PTHR14969:SF62">
    <property type="entry name" value="DECAPRENYLPHOSPHORYL-5-PHOSPHORIBOSE PHOSPHATASE RV3807C-RELATED"/>
    <property type="match status" value="1"/>
</dbReference>
<gene>
    <name evidence="9" type="ORF">ASB62_00160</name>
</gene>
<dbReference type="GO" id="GO:0005886">
    <property type="term" value="C:plasma membrane"/>
    <property type="evidence" value="ECO:0007669"/>
    <property type="project" value="UniProtKB-SubCell"/>
</dbReference>
<evidence type="ECO:0000256" key="5">
    <source>
        <dbReference type="ARBA" id="ARBA00022989"/>
    </source>
</evidence>
<feature type="transmembrane region" description="Helical" evidence="7">
    <location>
        <begin position="172"/>
        <end position="191"/>
    </location>
</feature>
<keyword evidence="4" id="KW-0378">Hydrolase</keyword>
<dbReference type="RefSeq" id="WP_059138076.1">
    <property type="nucleotide sequence ID" value="NZ_LMBR01000001.1"/>
</dbReference>
<dbReference type="SUPFAM" id="SSF48317">
    <property type="entry name" value="Acid phosphatase/Vanadium-dependent haloperoxidase"/>
    <property type="match status" value="1"/>
</dbReference>
<keyword evidence="3 7" id="KW-0812">Transmembrane</keyword>
<dbReference type="EMBL" id="LMBR01000001">
    <property type="protein sequence ID" value="KUL33263.1"/>
    <property type="molecule type" value="Genomic_DNA"/>
</dbReference>
<evidence type="ECO:0000256" key="4">
    <source>
        <dbReference type="ARBA" id="ARBA00022801"/>
    </source>
</evidence>
<evidence type="ECO:0000256" key="7">
    <source>
        <dbReference type="SAM" id="Phobius"/>
    </source>
</evidence>
<evidence type="ECO:0000259" key="8">
    <source>
        <dbReference type="SMART" id="SM00014"/>
    </source>
</evidence>
<dbReference type="InterPro" id="IPR000326">
    <property type="entry name" value="PAP2/HPO"/>
</dbReference>